<reference evidence="1 2" key="1">
    <citation type="journal article" date="2019" name="Nat. Ecol. Evol.">
        <title>Megaphylogeny resolves global patterns of mushroom evolution.</title>
        <authorList>
            <person name="Varga T."/>
            <person name="Krizsan K."/>
            <person name="Foldi C."/>
            <person name="Dima B."/>
            <person name="Sanchez-Garcia M."/>
            <person name="Sanchez-Ramirez S."/>
            <person name="Szollosi G.J."/>
            <person name="Szarkandi J.G."/>
            <person name="Papp V."/>
            <person name="Albert L."/>
            <person name="Andreopoulos W."/>
            <person name="Angelini C."/>
            <person name="Antonin V."/>
            <person name="Barry K.W."/>
            <person name="Bougher N.L."/>
            <person name="Buchanan P."/>
            <person name="Buyck B."/>
            <person name="Bense V."/>
            <person name="Catcheside P."/>
            <person name="Chovatia M."/>
            <person name="Cooper J."/>
            <person name="Damon W."/>
            <person name="Desjardin D."/>
            <person name="Finy P."/>
            <person name="Geml J."/>
            <person name="Haridas S."/>
            <person name="Hughes K."/>
            <person name="Justo A."/>
            <person name="Karasinski D."/>
            <person name="Kautmanova I."/>
            <person name="Kiss B."/>
            <person name="Kocsube S."/>
            <person name="Kotiranta H."/>
            <person name="LaButti K.M."/>
            <person name="Lechner B.E."/>
            <person name="Liimatainen K."/>
            <person name="Lipzen A."/>
            <person name="Lukacs Z."/>
            <person name="Mihaltcheva S."/>
            <person name="Morgado L.N."/>
            <person name="Niskanen T."/>
            <person name="Noordeloos M.E."/>
            <person name="Ohm R.A."/>
            <person name="Ortiz-Santana B."/>
            <person name="Ovrebo C."/>
            <person name="Racz N."/>
            <person name="Riley R."/>
            <person name="Savchenko A."/>
            <person name="Shiryaev A."/>
            <person name="Soop K."/>
            <person name="Spirin V."/>
            <person name="Szebenyi C."/>
            <person name="Tomsovsky M."/>
            <person name="Tulloss R.E."/>
            <person name="Uehling J."/>
            <person name="Grigoriev I.V."/>
            <person name="Vagvolgyi C."/>
            <person name="Papp T."/>
            <person name="Martin F.M."/>
            <person name="Miettinen O."/>
            <person name="Hibbett D.S."/>
            <person name="Nagy L.G."/>
        </authorList>
    </citation>
    <scope>NUCLEOTIDE SEQUENCE [LARGE SCALE GENOMIC DNA]</scope>
    <source>
        <strain evidence="1 2">CBS 121175</strain>
    </source>
</reference>
<evidence type="ECO:0000313" key="2">
    <source>
        <dbReference type="Proteomes" id="UP000307440"/>
    </source>
</evidence>
<accession>A0A5C3L1P0</accession>
<proteinExistence type="predicted"/>
<dbReference type="AlphaFoldDB" id="A0A5C3L1P0"/>
<dbReference type="OrthoDB" id="3016965at2759"/>
<dbReference type="EMBL" id="ML210249">
    <property type="protein sequence ID" value="TFK22128.1"/>
    <property type="molecule type" value="Genomic_DNA"/>
</dbReference>
<keyword evidence="2" id="KW-1185">Reference proteome</keyword>
<gene>
    <name evidence="1" type="ORF">FA15DRAFT_671864</name>
</gene>
<evidence type="ECO:0008006" key="3">
    <source>
        <dbReference type="Google" id="ProtNLM"/>
    </source>
</evidence>
<sequence length="497" mass="56377">MKAAREEAAGNILGSRMLLLSAAKKKALPSLPFETWSAIFAIACSGKAIQLDVNDDFSDLDTIWPTQIVLLRVCKSWKEVAITTPEIWTSLELGKIHDDQSPLDEAKQGVLAGIFRRILKLSELRPLRLRLGSGIQRHPHWSSMVLDILGQTGRLETVHFDVAEIPDFDDTIILPQLTHLFIENCWFCNLTTVNAPNITSCTLLDSPAPCILFHPQWVQITSLSLFTSSCRKGPDFTMPIDAFYLTVEETPHLITLRVNIGHLTGPWQSLNDEFESPPRFQKQVTLAELRTLELQDNIAIYLTSALSRLFLPALQRVDLVIPANCRTRSSDGTIRSESIQFFLDEHRHPELHDLRICVYNEQLRRRSFILNPAAAASAYFGILQDNFGGSWERWKREIYGNGMVPIPRRNRNLLKTFRPVKVSNVFSTQSKADKYVEDIIGIFLEQKRLVQPLDSDSLRRIVNSVLNRYDLDELSTVFSLLSSGPFDERKVTVLLAL</sequence>
<organism evidence="1 2">
    <name type="scientific">Coprinopsis marcescibilis</name>
    <name type="common">Agaric fungus</name>
    <name type="synonym">Psathyrella marcescibilis</name>
    <dbReference type="NCBI Taxonomy" id="230819"/>
    <lineage>
        <taxon>Eukaryota</taxon>
        <taxon>Fungi</taxon>
        <taxon>Dikarya</taxon>
        <taxon>Basidiomycota</taxon>
        <taxon>Agaricomycotina</taxon>
        <taxon>Agaricomycetes</taxon>
        <taxon>Agaricomycetidae</taxon>
        <taxon>Agaricales</taxon>
        <taxon>Agaricineae</taxon>
        <taxon>Psathyrellaceae</taxon>
        <taxon>Coprinopsis</taxon>
    </lineage>
</organism>
<name>A0A5C3L1P0_COPMA</name>
<dbReference type="Proteomes" id="UP000307440">
    <property type="component" value="Unassembled WGS sequence"/>
</dbReference>
<protein>
    <recommendedName>
        <fullName evidence="3">F-box domain-containing protein</fullName>
    </recommendedName>
</protein>
<evidence type="ECO:0000313" key="1">
    <source>
        <dbReference type="EMBL" id="TFK22128.1"/>
    </source>
</evidence>